<proteinExistence type="predicted"/>
<keyword evidence="8" id="KW-1185">Reference proteome</keyword>
<evidence type="ECO:0000256" key="2">
    <source>
        <dbReference type="ARBA" id="ARBA00022692"/>
    </source>
</evidence>
<dbReference type="Proteomes" id="UP001221898">
    <property type="component" value="Unassembled WGS sequence"/>
</dbReference>
<feature type="domain" description="Amino acid transporter transmembrane" evidence="6">
    <location>
        <begin position="9"/>
        <end position="77"/>
    </location>
</feature>
<comment type="caution">
    <text evidence="7">The sequence shown here is derived from an EMBL/GenBank/DDBJ whole genome shotgun (WGS) entry which is preliminary data.</text>
</comment>
<evidence type="ECO:0000313" key="8">
    <source>
        <dbReference type="Proteomes" id="UP001221898"/>
    </source>
</evidence>
<protein>
    <recommendedName>
        <fullName evidence="6">Amino acid transporter transmembrane domain-containing protein</fullName>
    </recommendedName>
</protein>
<comment type="subcellular location">
    <subcellularLocation>
        <location evidence="1">Membrane</location>
    </subcellularLocation>
</comment>
<keyword evidence="4 5" id="KW-0472">Membrane</keyword>
<name>A0AAD7WFH6_9TELE</name>
<accession>A0AAD7WFH6</accession>
<gene>
    <name evidence="7" type="ORF">AAFF_G00053780</name>
</gene>
<evidence type="ECO:0000256" key="5">
    <source>
        <dbReference type="SAM" id="Phobius"/>
    </source>
</evidence>
<feature type="transmembrane region" description="Helical" evidence="5">
    <location>
        <begin position="60"/>
        <end position="77"/>
    </location>
</feature>
<sequence length="96" mass="10221">MKLVESYGALAILIPELDLVISLVGSVSSSALALVFPPLLEILVFHNEGLPLWALLKNSVISLVGVVGFVAGTYTSIEQIITRSRFGPDDTSLLNP</sequence>
<reference evidence="7" key="1">
    <citation type="journal article" date="2023" name="Science">
        <title>Genome structures resolve the early diversification of teleost fishes.</title>
        <authorList>
            <person name="Parey E."/>
            <person name="Louis A."/>
            <person name="Montfort J."/>
            <person name="Bouchez O."/>
            <person name="Roques C."/>
            <person name="Iampietro C."/>
            <person name="Lluch J."/>
            <person name="Castinel A."/>
            <person name="Donnadieu C."/>
            <person name="Desvignes T."/>
            <person name="Floi Bucao C."/>
            <person name="Jouanno E."/>
            <person name="Wen M."/>
            <person name="Mejri S."/>
            <person name="Dirks R."/>
            <person name="Jansen H."/>
            <person name="Henkel C."/>
            <person name="Chen W.J."/>
            <person name="Zahm M."/>
            <person name="Cabau C."/>
            <person name="Klopp C."/>
            <person name="Thompson A.W."/>
            <person name="Robinson-Rechavi M."/>
            <person name="Braasch I."/>
            <person name="Lecointre G."/>
            <person name="Bobe J."/>
            <person name="Postlethwait J.H."/>
            <person name="Berthelot C."/>
            <person name="Roest Crollius H."/>
            <person name="Guiguen Y."/>
        </authorList>
    </citation>
    <scope>NUCLEOTIDE SEQUENCE</scope>
    <source>
        <strain evidence="7">NC1722</strain>
    </source>
</reference>
<dbReference type="AlphaFoldDB" id="A0AAD7WFH6"/>
<keyword evidence="2 5" id="KW-0812">Transmembrane</keyword>
<evidence type="ECO:0000256" key="3">
    <source>
        <dbReference type="ARBA" id="ARBA00022989"/>
    </source>
</evidence>
<organism evidence="7 8">
    <name type="scientific">Aldrovandia affinis</name>
    <dbReference type="NCBI Taxonomy" id="143900"/>
    <lineage>
        <taxon>Eukaryota</taxon>
        <taxon>Metazoa</taxon>
        <taxon>Chordata</taxon>
        <taxon>Craniata</taxon>
        <taxon>Vertebrata</taxon>
        <taxon>Euteleostomi</taxon>
        <taxon>Actinopterygii</taxon>
        <taxon>Neopterygii</taxon>
        <taxon>Teleostei</taxon>
        <taxon>Notacanthiformes</taxon>
        <taxon>Halosauridae</taxon>
        <taxon>Aldrovandia</taxon>
    </lineage>
</organism>
<keyword evidence="3 5" id="KW-1133">Transmembrane helix</keyword>
<dbReference type="GO" id="GO:0016020">
    <property type="term" value="C:membrane"/>
    <property type="evidence" value="ECO:0007669"/>
    <property type="project" value="UniProtKB-SubCell"/>
</dbReference>
<evidence type="ECO:0000256" key="4">
    <source>
        <dbReference type="ARBA" id="ARBA00023136"/>
    </source>
</evidence>
<dbReference type="Pfam" id="PF01490">
    <property type="entry name" value="Aa_trans"/>
    <property type="match status" value="1"/>
</dbReference>
<feature type="transmembrane region" description="Helical" evidence="5">
    <location>
        <begin position="20"/>
        <end position="40"/>
    </location>
</feature>
<dbReference type="InterPro" id="IPR013057">
    <property type="entry name" value="AA_transpt_TM"/>
</dbReference>
<evidence type="ECO:0000259" key="6">
    <source>
        <dbReference type="Pfam" id="PF01490"/>
    </source>
</evidence>
<evidence type="ECO:0000313" key="7">
    <source>
        <dbReference type="EMBL" id="KAJ8394034.1"/>
    </source>
</evidence>
<evidence type="ECO:0000256" key="1">
    <source>
        <dbReference type="ARBA" id="ARBA00004370"/>
    </source>
</evidence>
<dbReference type="EMBL" id="JAINUG010000130">
    <property type="protein sequence ID" value="KAJ8394034.1"/>
    <property type="molecule type" value="Genomic_DNA"/>
</dbReference>